<dbReference type="InParanoid" id="G2Q3C0"/>
<dbReference type="GeneID" id="11508557"/>
<feature type="region of interest" description="Disordered" evidence="1">
    <location>
        <begin position="312"/>
        <end position="337"/>
    </location>
</feature>
<protein>
    <submittedName>
        <fullName evidence="2">Uncharacterized protein</fullName>
    </submittedName>
</protein>
<sequence length="402" mass="44447">MTDVLWLKDARHGGALLERFQPVRHFAHAWEQFFHDINGVMETDLEDSLEDLSEKLPEFDGNFAGSENTLSVVHPEEKLGEPTGSNGVTPSPGPLPNDEEGHLKTCISYCQEHGPTAQSLSDVDWYRSQIIQPQPQRKYTTAYEEEDSRPDIRGSENIRTSLADALKTPLAPRWDQQVQAAPFAPPPPQPTTQLTTPEDEERILEQLHIERETAALRRKEHISEVVRVTKAAAAATGGVPPAAAASGRDRRQAHVAPATAAPRRQMTVITTTMMRRRLPGPNVNCAVDDSGHLGVACEVRLARKRARIAEDPRKHGLPSCTWRKSKTRSAPKDGIPTVMLTEPEGESWYLVDSMCPVDEEAEGKVDGEDCSGDPNPRIKTFKIELSIILPALSNQLSTAYPE</sequence>
<accession>G2Q3C0</accession>
<dbReference type="VEuPathDB" id="FungiDB:MYCTH_2123265"/>
<name>G2Q3C0_THET4</name>
<evidence type="ECO:0000313" key="3">
    <source>
        <dbReference type="Proteomes" id="UP000007322"/>
    </source>
</evidence>
<dbReference type="KEGG" id="mtm:MYCTH_2123265"/>
<dbReference type="RefSeq" id="XP_003659626.1">
    <property type="nucleotide sequence ID" value="XM_003659578.1"/>
</dbReference>
<dbReference type="HOGENOM" id="CLU_685461_0_0_1"/>
<keyword evidence="3" id="KW-1185">Reference proteome</keyword>
<dbReference type="Proteomes" id="UP000007322">
    <property type="component" value="Chromosome 1"/>
</dbReference>
<evidence type="ECO:0000256" key="1">
    <source>
        <dbReference type="SAM" id="MobiDB-lite"/>
    </source>
</evidence>
<organism evidence="2 3">
    <name type="scientific">Thermothelomyces thermophilus (strain ATCC 42464 / BCRC 31852 / DSM 1799)</name>
    <name type="common">Sporotrichum thermophile</name>
    <dbReference type="NCBI Taxonomy" id="573729"/>
    <lineage>
        <taxon>Eukaryota</taxon>
        <taxon>Fungi</taxon>
        <taxon>Dikarya</taxon>
        <taxon>Ascomycota</taxon>
        <taxon>Pezizomycotina</taxon>
        <taxon>Sordariomycetes</taxon>
        <taxon>Sordariomycetidae</taxon>
        <taxon>Sordariales</taxon>
        <taxon>Chaetomiaceae</taxon>
        <taxon>Thermothelomyces</taxon>
    </lineage>
</organism>
<reference evidence="2 3" key="1">
    <citation type="journal article" date="2011" name="Nat. Biotechnol.">
        <title>Comparative genomic analysis of the thermophilic biomass-degrading fungi Myceliophthora thermophila and Thielavia terrestris.</title>
        <authorList>
            <person name="Berka R.M."/>
            <person name="Grigoriev I.V."/>
            <person name="Otillar R."/>
            <person name="Salamov A."/>
            <person name="Grimwood J."/>
            <person name="Reid I."/>
            <person name="Ishmael N."/>
            <person name="John T."/>
            <person name="Darmond C."/>
            <person name="Moisan M.-C."/>
            <person name="Henrissat B."/>
            <person name="Coutinho P.M."/>
            <person name="Lombard V."/>
            <person name="Natvig D.O."/>
            <person name="Lindquist E."/>
            <person name="Schmutz J."/>
            <person name="Lucas S."/>
            <person name="Harris P."/>
            <person name="Powlowski J."/>
            <person name="Bellemare A."/>
            <person name="Taylor D."/>
            <person name="Butler G."/>
            <person name="de Vries R.P."/>
            <person name="Allijn I.E."/>
            <person name="van den Brink J."/>
            <person name="Ushinsky S."/>
            <person name="Storms R."/>
            <person name="Powell A.J."/>
            <person name="Paulsen I.T."/>
            <person name="Elbourne L.D.H."/>
            <person name="Baker S.E."/>
            <person name="Magnuson J."/>
            <person name="LaBoissiere S."/>
            <person name="Clutterbuck A.J."/>
            <person name="Martinez D."/>
            <person name="Wogulis M."/>
            <person name="de Leon A.L."/>
            <person name="Rey M.W."/>
            <person name="Tsang A."/>
        </authorList>
    </citation>
    <scope>NUCLEOTIDE SEQUENCE [LARGE SCALE GENOMIC DNA]</scope>
    <source>
        <strain evidence="3">ATCC 42464 / BCRC 31852 / DSM 1799</strain>
    </source>
</reference>
<gene>
    <name evidence="2" type="ORF">MYCTH_2123265</name>
</gene>
<dbReference type="AlphaFoldDB" id="G2Q3C0"/>
<evidence type="ECO:0000313" key="2">
    <source>
        <dbReference type="EMBL" id="AEO54381.1"/>
    </source>
</evidence>
<dbReference type="EMBL" id="CP003002">
    <property type="protein sequence ID" value="AEO54381.1"/>
    <property type="molecule type" value="Genomic_DNA"/>
</dbReference>
<proteinExistence type="predicted"/>
<feature type="region of interest" description="Disordered" evidence="1">
    <location>
        <begin position="239"/>
        <end position="260"/>
    </location>
</feature>